<proteinExistence type="predicted"/>
<organism evidence="2 3">
    <name type="scientific">Burkholderia pseudomallei (strain K96243)</name>
    <dbReference type="NCBI Taxonomy" id="272560"/>
    <lineage>
        <taxon>Bacteria</taxon>
        <taxon>Pseudomonadati</taxon>
        <taxon>Pseudomonadota</taxon>
        <taxon>Betaproteobacteria</taxon>
        <taxon>Burkholderiales</taxon>
        <taxon>Burkholderiaceae</taxon>
        <taxon>Burkholderia</taxon>
        <taxon>pseudomallei group</taxon>
    </lineage>
</organism>
<evidence type="ECO:0000256" key="1">
    <source>
        <dbReference type="SAM" id="MobiDB-lite"/>
    </source>
</evidence>
<dbReference type="Proteomes" id="UP000000605">
    <property type="component" value="Chromosome 1"/>
</dbReference>
<evidence type="ECO:0000313" key="2">
    <source>
        <dbReference type="EMBL" id="CAH36591.1"/>
    </source>
</evidence>
<dbReference type="AlphaFoldDB" id="Q63RT7"/>
<dbReference type="EMBL" id="BX571965">
    <property type="protein sequence ID" value="CAH36591.1"/>
    <property type="molecule type" value="Genomic_DNA"/>
</dbReference>
<feature type="compositionally biased region" description="Low complexity" evidence="1">
    <location>
        <begin position="99"/>
        <end position="111"/>
    </location>
</feature>
<dbReference type="PATRIC" id="fig|272560.6.peg.2945"/>
<reference evidence="2 3" key="1">
    <citation type="journal article" date="2004" name="Proc. Natl. Acad. Sci. U.S.A.">
        <title>Genomic plasticity of the causative agent of melioidosis, Burkholderia pseudomallei.</title>
        <authorList>
            <person name="Holden M.T.G."/>
            <person name="Titball R.W."/>
            <person name="Peacock S.J."/>
            <person name="Cerdeno-Tarraga A.M."/>
            <person name="Atkins T."/>
            <person name="Crossman L.C."/>
            <person name="Pitt T."/>
            <person name="Churcher C."/>
            <person name="Mungall K."/>
            <person name="Bentley S.D."/>
            <person name="Sebaihia M."/>
            <person name="Thomson N.R."/>
            <person name="Bason N."/>
            <person name="Beacham I.R."/>
            <person name="Brooks K."/>
            <person name="Brown K.A."/>
            <person name="Brown N.F."/>
            <person name="Challis G.L."/>
            <person name="Cherevach I."/>
            <person name="Chillingworth T."/>
            <person name="Cronin A."/>
            <person name="Crosset B."/>
            <person name="Davis P."/>
            <person name="DeShazer D."/>
            <person name="Feltwell T."/>
            <person name="Fraser A."/>
            <person name="Hance Z."/>
            <person name="Hauser H."/>
            <person name="Holroyd S."/>
            <person name="Jagels K."/>
            <person name="Keith K.E."/>
            <person name="Maddison M."/>
            <person name="Moule S."/>
            <person name="Price C."/>
            <person name="Quail M.A."/>
            <person name="Rabbinowitsch E."/>
            <person name="Rutherford K."/>
            <person name="Sanders M."/>
            <person name="Simmonds M."/>
            <person name="Songsivilai S."/>
            <person name="Stevens K."/>
            <person name="Tumapa S."/>
            <person name="Vesaratchavest M."/>
            <person name="Whitehead S."/>
            <person name="Yeats C."/>
            <person name="Barrell B.G."/>
            <person name="Oyston P.C.F."/>
            <person name="Parkhill J."/>
        </authorList>
    </citation>
    <scope>NUCLEOTIDE SEQUENCE [LARGE SCALE GENOMIC DNA]</scope>
    <source>
        <strain evidence="2 3">K96243</strain>
    </source>
</reference>
<evidence type="ECO:0000313" key="3">
    <source>
        <dbReference type="Proteomes" id="UP000000605"/>
    </source>
</evidence>
<sequence>MTARVIKFRTRSGEDLDVAVDGVHHPAVQAIKEIHRKGRQPFNEARPTGPWIERHEYQARVRNGRLEFREGTRRGAWSKKLPGQQFLEMEERKFRGAQHRASGQARASAAGVTARRKGAEGLADRIVAEFNRLGERVPPMPIHNRTAEIARLVDKSKVHVMNVLVDRGLRAPRIKIQTNRN</sequence>
<dbReference type="STRING" id="272560.BPSL2583"/>
<gene>
    <name evidence="2" type="ordered locus">BPSL2583</name>
</gene>
<dbReference type="KEGG" id="bps:BPSL2583"/>
<accession>Q63RT7</accession>
<dbReference type="RefSeq" id="WP_004552538.1">
    <property type="nucleotide sequence ID" value="NC_006350.1"/>
</dbReference>
<keyword evidence="3" id="KW-1185">Reference proteome</keyword>
<feature type="region of interest" description="Disordered" evidence="1">
    <location>
        <begin position="97"/>
        <end position="118"/>
    </location>
</feature>
<protein>
    <submittedName>
        <fullName evidence="2">Uncharacterized protein</fullName>
    </submittedName>
</protein>
<name>Q63RT7_BURPS</name>